<name>A0A1D6M3T7_MAIZE</name>
<dbReference type="PANTHER" id="PTHR22835">
    <property type="entry name" value="ZINC FINGER FYVE DOMAIN CONTAINING PROTEIN"/>
    <property type="match status" value="1"/>
</dbReference>
<evidence type="ECO:0000313" key="3">
    <source>
        <dbReference type="EMBL" id="AQK85809.1"/>
    </source>
</evidence>
<dbReference type="ExpressionAtlas" id="A0A1D6M3T7">
    <property type="expression patterns" value="baseline and differential"/>
</dbReference>
<dbReference type="AlphaFoldDB" id="A0A1D6M3T7"/>
<accession>A0A1D6M3T7</accession>
<dbReference type="InterPro" id="IPR036514">
    <property type="entry name" value="SGNH_hydro_sf"/>
</dbReference>
<proteinExistence type="inferred from homology"/>
<evidence type="ECO:0000256" key="1">
    <source>
        <dbReference type="ARBA" id="ARBA00008668"/>
    </source>
</evidence>
<dbReference type="PANTHER" id="PTHR22835:SF536">
    <property type="entry name" value="OS05G0401000 PROTEIN"/>
    <property type="match status" value="1"/>
</dbReference>
<organism evidence="3">
    <name type="scientific">Zea mays</name>
    <name type="common">Maize</name>
    <dbReference type="NCBI Taxonomy" id="4577"/>
    <lineage>
        <taxon>Eukaryota</taxon>
        <taxon>Viridiplantae</taxon>
        <taxon>Streptophyta</taxon>
        <taxon>Embryophyta</taxon>
        <taxon>Tracheophyta</taxon>
        <taxon>Spermatophyta</taxon>
        <taxon>Magnoliopsida</taxon>
        <taxon>Liliopsida</taxon>
        <taxon>Poales</taxon>
        <taxon>Poaceae</taxon>
        <taxon>PACMAD clade</taxon>
        <taxon>Panicoideae</taxon>
        <taxon>Andropogonodae</taxon>
        <taxon>Andropogoneae</taxon>
        <taxon>Tripsacinae</taxon>
        <taxon>Zea</taxon>
    </lineage>
</organism>
<keyword evidence="2" id="KW-0325">Glycoprotein</keyword>
<dbReference type="Gene3D" id="3.40.50.1110">
    <property type="entry name" value="SGNH hydrolase"/>
    <property type="match status" value="1"/>
</dbReference>
<dbReference type="Pfam" id="PF00657">
    <property type="entry name" value="Lipase_GDSL"/>
    <property type="match status" value="1"/>
</dbReference>
<dbReference type="InterPro" id="IPR001087">
    <property type="entry name" value="GDSL"/>
</dbReference>
<comment type="similarity">
    <text evidence="1">Belongs to the 'GDSL' lipolytic enzyme family.</text>
</comment>
<dbReference type="GO" id="GO:0016788">
    <property type="term" value="F:hydrolase activity, acting on ester bonds"/>
    <property type="evidence" value="ECO:0007669"/>
    <property type="project" value="InterPro"/>
</dbReference>
<evidence type="ECO:0000256" key="2">
    <source>
        <dbReference type="ARBA" id="ARBA00023180"/>
    </source>
</evidence>
<gene>
    <name evidence="3" type="ORF">ZEAMMB73_Zm00001d038143</name>
</gene>
<reference evidence="3" key="1">
    <citation type="submission" date="2015-12" db="EMBL/GenBank/DDBJ databases">
        <title>Update maize B73 reference genome by single molecule sequencing technologies.</title>
        <authorList>
            <consortium name="Maize Genome Sequencing Project"/>
            <person name="Ware D."/>
        </authorList>
    </citation>
    <scope>NUCLEOTIDE SEQUENCE</scope>
    <source>
        <tissue evidence="3">Seedling</tissue>
    </source>
</reference>
<dbReference type="EMBL" id="CM000782">
    <property type="protein sequence ID" value="AQK85809.1"/>
    <property type="molecule type" value="Genomic_DNA"/>
</dbReference>
<protein>
    <submittedName>
        <fullName evidence="3">GDSL esterase/lipase</fullName>
    </submittedName>
</protein>
<sequence length="234" mass="25395">MRFSALLLIVALLCLGGGGGGRVTASTEFNFPAVFNFGDSNSDTGGRVAAGFESIFPPYGSSFFGGPAGRFCDGRLVIDFLMEAMDMPLLNAYLDSLGTPSFRTGVNFAQAGCSITPAKPTSVSPFSFGLQIKQFFAFKNKVTKLLSEGDMHSRYIPQQDYFSEGLYTFDIGQNDLAGEFYSRTEDQVIASIPTILLEFENGLKVCKRYSTSILAELPMPLSPKLTNWCTGILL</sequence>